<keyword evidence="5 12" id="KW-0963">Cytoplasm</keyword>
<dbReference type="PROSITE" id="PS00666">
    <property type="entry name" value="DHDPS_2"/>
    <property type="match status" value="1"/>
</dbReference>
<dbReference type="STRING" id="1121877.FEAC_08480"/>
<dbReference type="OrthoDB" id="9782828at2"/>
<evidence type="ECO:0000256" key="5">
    <source>
        <dbReference type="ARBA" id="ARBA00022490"/>
    </source>
</evidence>
<keyword evidence="8 12" id="KW-0457">Lysine biosynthesis</keyword>
<feature type="active site" description="Schiff-base intermediate with substrate" evidence="12 14">
    <location>
        <position position="163"/>
    </location>
</feature>
<dbReference type="Gene3D" id="3.20.20.70">
    <property type="entry name" value="Aldolase class I"/>
    <property type="match status" value="1"/>
</dbReference>
<evidence type="ECO:0000256" key="14">
    <source>
        <dbReference type="PIRSR" id="PIRSR001365-1"/>
    </source>
</evidence>
<dbReference type="NCBIfam" id="TIGR00674">
    <property type="entry name" value="dapA"/>
    <property type="match status" value="1"/>
</dbReference>
<comment type="caution">
    <text evidence="16">The sequence shown here is derived from an EMBL/GenBank/DDBJ whole genome shotgun (WGS) entry which is preliminary data.</text>
</comment>
<comment type="function">
    <text evidence="1 12">Catalyzes the condensation of (S)-aspartate-beta-semialdehyde [(S)-ASA] and pyruvate to 4-hydroxy-tetrahydrodipicolinate (HTPA).</text>
</comment>
<dbReference type="PANTHER" id="PTHR12128:SF66">
    <property type="entry name" value="4-HYDROXY-2-OXOGLUTARATE ALDOLASE, MITOCHONDRIAL"/>
    <property type="match status" value="1"/>
</dbReference>
<gene>
    <name evidence="16" type="primary">dapA1</name>
    <name evidence="12" type="synonym">dapA</name>
    <name evidence="16" type="ORF">FEAC_08480</name>
</gene>
<dbReference type="PRINTS" id="PR00146">
    <property type="entry name" value="DHPICSNTHASE"/>
</dbReference>
<dbReference type="PANTHER" id="PTHR12128">
    <property type="entry name" value="DIHYDRODIPICOLINATE SYNTHASE"/>
    <property type="match status" value="1"/>
</dbReference>
<evidence type="ECO:0000256" key="9">
    <source>
        <dbReference type="ARBA" id="ARBA00023239"/>
    </source>
</evidence>
<name>A0A0D8FWS0_9ACTN</name>
<keyword evidence="10 12" id="KW-0704">Schiff base</keyword>
<sequence length="306" mass="32651">MLARFGPVLTAMGTPFGVDGEIDEEGVVNLARWLVANGSDGLVVTGSTGESGTLSDAERRQLWHLVRQAVDCPVLAGATTNDTAHSLRLIKDAEEVGADGILAVTPYYNRPPQAGLIRHFGAIAQATALPVMLYDIPARTGRRIEIPTFLSLLEEHSNIVAIKDASGDVARLGKLAGLIEGRAQVYCGDDSLLMPFLSLGAVGVVSVASHWAGLGFQALVDAAVGGNLERAIRLNRILVPSYEFESSERYPNPIPTKAMMAHLGVCAGYTRSPLIDPPEELIADARKLYDELRDNLADEGVGLINE</sequence>
<feature type="binding site" evidence="12 15">
    <location>
        <position position="205"/>
    </location>
    <ligand>
        <name>pyruvate</name>
        <dbReference type="ChEBI" id="CHEBI:15361"/>
    </ligand>
</feature>
<feature type="site" description="Part of a proton relay during catalysis" evidence="12">
    <location>
        <position position="108"/>
    </location>
</feature>
<evidence type="ECO:0000256" key="15">
    <source>
        <dbReference type="PIRSR" id="PIRSR001365-2"/>
    </source>
</evidence>
<dbReference type="Pfam" id="PF00701">
    <property type="entry name" value="DHDPS"/>
    <property type="match status" value="1"/>
</dbReference>
<comment type="subcellular location">
    <subcellularLocation>
        <location evidence="12">Cytoplasm</location>
    </subcellularLocation>
</comment>
<dbReference type="UniPathway" id="UPA00034">
    <property type="reaction ID" value="UER00017"/>
</dbReference>
<dbReference type="InterPro" id="IPR020625">
    <property type="entry name" value="Schiff_base-form_aldolases_AS"/>
</dbReference>
<evidence type="ECO:0000256" key="6">
    <source>
        <dbReference type="ARBA" id="ARBA00022605"/>
    </source>
</evidence>
<dbReference type="InterPro" id="IPR005263">
    <property type="entry name" value="DapA"/>
</dbReference>
<keyword evidence="9 12" id="KW-0456">Lyase</keyword>
<reference evidence="16 17" key="1">
    <citation type="submission" date="2015-01" db="EMBL/GenBank/DDBJ databases">
        <title>Draft genome of the acidophilic iron oxidizer Ferrimicrobium acidiphilum strain T23.</title>
        <authorList>
            <person name="Poehlein A."/>
            <person name="Eisen S."/>
            <person name="Schloemann M."/>
            <person name="Johnson B.D."/>
            <person name="Daniel R."/>
            <person name="Muehling M."/>
        </authorList>
    </citation>
    <scope>NUCLEOTIDE SEQUENCE [LARGE SCALE GENOMIC DNA]</scope>
    <source>
        <strain evidence="16 17">T23</strain>
    </source>
</reference>
<evidence type="ECO:0000256" key="7">
    <source>
        <dbReference type="ARBA" id="ARBA00022915"/>
    </source>
</evidence>
<dbReference type="InterPro" id="IPR020624">
    <property type="entry name" value="Schiff_base-form_aldolases_CS"/>
</dbReference>
<keyword evidence="7 12" id="KW-0220">Diaminopimelate biosynthesis</keyword>
<dbReference type="PIRSF" id="PIRSF001365">
    <property type="entry name" value="DHDPS"/>
    <property type="match status" value="1"/>
</dbReference>
<organism evidence="16 17">
    <name type="scientific">Ferrimicrobium acidiphilum DSM 19497</name>
    <dbReference type="NCBI Taxonomy" id="1121877"/>
    <lineage>
        <taxon>Bacteria</taxon>
        <taxon>Bacillati</taxon>
        <taxon>Actinomycetota</taxon>
        <taxon>Acidimicrobiia</taxon>
        <taxon>Acidimicrobiales</taxon>
        <taxon>Acidimicrobiaceae</taxon>
        <taxon>Ferrimicrobium</taxon>
    </lineage>
</organism>
<comment type="similarity">
    <text evidence="3 12 13">Belongs to the DapA family.</text>
</comment>
<dbReference type="GO" id="GO:0005829">
    <property type="term" value="C:cytosol"/>
    <property type="evidence" value="ECO:0007669"/>
    <property type="project" value="TreeGrafter"/>
</dbReference>
<dbReference type="GO" id="GO:0019877">
    <property type="term" value="P:diaminopimelate biosynthetic process"/>
    <property type="evidence" value="ECO:0007669"/>
    <property type="project" value="UniProtKB-UniRule"/>
</dbReference>
<dbReference type="Proteomes" id="UP000032336">
    <property type="component" value="Unassembled WGS sequence"/>
</dbReference>
<comment type="caution">
    <text evidence="12">Was originally thought to be a dihydrodipicolinate synthase (DHDPS), catalyzing the condensation of (S)-aspartate-beta-semialdehyde [(S)-ASA] and pyruvate to dihydrodipicolinate (DHDP). However, it was shown in E.coli that the product of the enzymatic reaction is not dihydrodipicolinate but in fact (4S)-4-hydroxy-2,3,4,5-tetrahydro-(2S)-dipicolinic acid (HTPA), and that the consecutive dehydration reaction leading to DHDP is not spontaneous but catalyzed by DapB.</text>
</comment>
<evidence type="ECO:0000256" key="8">
    <source>
        <dbReference type="ARBA" id="ARBA00023154"/>
    </source>
</evidence>
<dbReference type="eggNOG" id="COG0329">
    <property type="taxonomic scope" value="Bacteria"/>
</dbReference>
<dbReference type="CDD" id="cd00950">
    <property type="entry name" value="DHDPS"/>
    <property type="match status" value="1"/>
</dbReference>
<comment type="catalytic activity">
    <reaction evidence="11 12">
        <text>L-aspartate 4-semialdehyde + pyruvate = (2S,4S)-4-hydroxy-2,3,4,5-tetrahydrodipicolinate + H2O + H(+)</text>
        <dbReference type="Rhea" id="RHEA:34171"/>
        <dbReference type="ChEBI" id="CHEBI:15361"/>
        <dbReference type="ChEBI" id="CHEBI:15377"/>
        <dbReference type="ChEBI" id="CHEBI:15378"/>
        <dbReference type="ChEBI" id="CHEBI:67139"/>
        <dbReference type="ChEBI" id="CHEBI:537519"/>
        <dbReference type="EC" id="4.3.3.7"/>
    </reaction>
</comment>
<feature type="active site" description="Proton donor/acceptor" evidence="12 14">
    <location>
        <position position="134"/>
    </location>
</feature>
<dbReference type="SMART" id="SM01130">
    <property type="entry name" value="DHDPS"/>
    <property type="match status" value="1"/>
</dbReference>
<evidence type="ECO:0000256" key="10">
    <source>
        <dbReference type="ARBA" id="ARBA00023270"/>
    </source>
</evidence>
<dbReference type="AlphaFoldDB" id="A0A0D8FWS0"/>
<dbReference type="EC" id="4.3.3.7" evidence="4 12"/>
<dbReference type="GO" id="GO:0009089">
    <property type="term" value="P:lysine biosynthetic process via diaminopimelate"/>
    <property type="evidence" value="ECO:0007669"/>
    <property type="project" value="UniProtKB-UniRule"/>
</dbReference>
<dbReference type="PATRIC" id="fig|1121877.4.peg.903"/>
<dbReference type="PROSITE" id="PS00665">
    <property type="entry name" value="DHDPS_1"/>
    <property type="match status" value="1"/>
</dbReference>
<keyword evidence="17" id="KW-1185">Reference proteome</keyword>
<accession>A0A0D8FWS0</accession>
<feature type="binding site" evidence="12 15">
    <location>
        <position position="48"/>
    </location>
    <ligand>
        <name>pyruvate</name>
        <dbReference type="ChEBI" id="CHEBI:15361"/>
    </ligand>
</feature>
<evidence type="ECO:0000313" key="17">
    <source>
        <dbReference type="Proteomes" id="UP000032336"/>
    </source>
</evidence>
<evidence type="ECO:0000256" key="12">
    <source>
        <dbReference type="HAMAP-Rule" id="MF_00418"/>
    </source>
</evidence>
<protein>
    <recommendedName>
        <fullName evidence="4 12">4-hydroxy-tetrahydrodipicolinate synthase</fullName>
        <shortName evidence="12">HTPA synthase</shortName>
        <ecNumber evidence="4 12">4.3.3.7</ecNumber>
    </recommendedName>
</protein>
<dbReference type="RefSeq" id="WP_035388786.1">
    <property type="nucleotide sequence ID" value="NZ_JQKF01000004.1"/>
</dbReference>
<dbReference type="InterPro" id="IPR013785">
    <property type="entry name" value="Aldolase_TIM"/>
</dbReference>
<dbReference type="GO" id="GO:0008840">
    <property type="term" value="F:4-hydroxy-tetrahydrodipicolinate synthase activity"/>
    <property type="evidence" value="ECO:0007669"/>
    <property type="project" value="UniProtKB-UniRule"/>
</dbReference>
<comment type="pathway">
    <text evidence="2 12">Amino-acid biosynthesis; L-lysine biosynthesis via DAP pathway; (S)-tetrahydrodipicolinate from L-aspartate: step 3/4.</text>
</comment>
<evidence type="ECO:0000256" key="11">
    <source>
        <dbReference type="ARBA" id="ARBA00047836"/>
    </source>
</evidence>
<comment type="subunit">
    <text evidence="12">Homotetramer; dimer of dimers.</text>
</comment>
<evidence type="ECO:0000256" key="1">
    <source>
        <dbReference type="ARBA" id="ARBA00003294"/>
    </source>
</evidence>
<dbReference type="InterPro" id="IPR002220">
    <property type="entry name" value="DapA-like"/>
</dbReference>
<feature type="site" description="Part of a proton relay during catalysis" evidence="12">
    <location>
        <position position="47"/>
    </location>
</feature>
<proteinExistence type="inferred from homology"/>
<dbReference type="HAMAP" id="MF_00418">
    <property type="entry name" value="DapA"/>
    <property type="match status" value="1"/>
</dbReference>
<dbReference type="EMBL" id="JXUW01000005">
    <property type="protein sequence ID" value="KJE77414.1"/>
    <property type="molecule type" value="Genomic_DNA"/>
</dbReference>
<evidence type="ECO:0000256" key="3">
    <source>
        <dbReference type="ARBA" id="ARBA00007592"/>
    </source>
</evidence>
<keyword evidence="6 12" id="KW-0028">Amino-acid biosynthesis</keyword>
<dbReference type="SUPFAM" id="SSF51569">
    <property type="entry name" value="Aldolase"/>
    <property type="match status" value="1"/>
</dbReference>
<evidence type="ECO:0000313" key="16">
    <source>
        <dbReference type="EMBL" id="KJE77414.1"/>
    </source>
</evidence>
<evidence type="ECO:0000256" key="13">
    <source>
        <dbReference type="PIRNR" id="PIRNR001365"/>
    </source>
</evidence>
<dbReference type="GeneID" id="78372136"/>
<evidence type="ECO:0000256" key="4">
    <source>
        <dbReference type="ARBA" id="ARBA00012086"/>
    </source>
</evidence>
<evidence type="ECO:0000256" key="2">
    <source>
        <dbReference type="ARBA" id="ARBA00005120"/>
    </source>
</evidence>